<sequence length="1008" mass="113091">MESDTFVNRTFKSSNEFEEAFAKYKDEHFVAFRKKSSETSVKANLKSKAQIPAEFVYSRVEYICTHYGEPKYRGSQIKSRSKHTATGCQAAFLLKYDYYDRVYKITKHHMVHNHPTTASTYSQEYQVKRLTQPQKESLKEIVELNPRNENLMRMVNNKFQKAYTLTEVRYLKHQLSSGRQADVMVDLLNNLEDLQQYGKVKVVVSQNGSNNMLDIVAFSTNHMIDIFAKYPEVIYMDGTYKNNKSGFPLYQIMIEDGSGKGRAVFYAFVRQENGDLLSSMLRIFVNFMGTSTEKTAYAMTDKDPNEINAITQAMPHVSTMLCAFHVHKAMKTKVQKLQCAKEVRDRLQQQAYVLVTTNDIATFNRQLKAIEETSADFFDYLNVNWMPNVASWAYHARLHSRLFFNDTNNKCEGENRRLKEILSSNTNLSLAVRRLFEHSLTQHFEVSTASVVQTTSVQLYRDANPRWTNFYSYFTPYAVQLMIQDHASCPVEVTAVEDRFDCSDASGVVYCVSGRPLTCHCPFFSQTSLPCCHIMSVFSGCIQVTLADLFSESNRWLKSNVIAAVSSAQVAPVEVRQLVGPEARHHRTEALLARLSCLLKLCGSSEFGERIDVVERVVDAWESNKGCVVIVNGDVVSSDVGDVVVGVDGFVGVGDRARSVVEEGNKVEIIDRADFEEQQVDEVVDRTDVEERRVDEVVHRTDVEEQRVDVVDRIDVEEQRVDDIGDTIEVVEEGTIGEICDSIEVEEGGRVNEIGDRMDVEEGRVVIGDISDPVGERRGVDVSIFGERIHVVADIHVHGSDVGGERGVDEIFGLGGRGLNEIDGEGRGVGEMDNRIDVLEEATGEPIEDVEGRAVQVGPLGERIDAVSDIDGRRGVGEIFHAGGTVVDGISVGVSGSGEGVAPIGGVGASDSSDLSLQDLRQLNVKVPIVRKRGRPKQLKTRSYKKAKKVKFSSDLCYVCFQEEVPRELCVDGRMDWVGCHQCPRWFHIVCLDVSLPGDDWVCKFCKQ</sequence>
<dbReference type="InterPro" id="IPR013083">
    <property type="entry name" value="Znf_RING/FYVE/PHD"/>
</dbReference>
<dbReference type="PROSITE" id="PS50966">
    <property type="entry name" value="ZF_SWIM"/>
    <property type="match status" value="1"/>
</dbReference>
<dbReference type="InterPro" id="IPR052579">
    <property type="entry name" value="Zinc_finger_SWIM"/>
</dbReference>
<dbReference type="InterPro" id="IPR001965">
    <property type="entry name" value="Znf_PHD"/>
</dbReference>
<dbReference type="Gene3D" id="3.30.40.10">
    <property type="entry name" value="Zinc/RING finger domain, C3HC4 (zinc finger)"/>
    <property type="match status" value="1"/>
</dbReference>
<protein>
    <submittedName>
        <fullName evidence="7">Zinc finger SWIM domain-containing protein 3</fullName>
    </submittedName>
</protein>
<dbReference type="SMART" id="SM00249">
    <property type="entry name" value="PHD"/>
    <property type="match status" value="1"/>
</dbReference>
<dbReference type="CDD" id="cd15489">
    <property type="entry name" value="PHD_SF"/>
    <property type="match status" value="1"/>
</dbReference>
<keyword evidence="3" id="KW-0862">Zinc</keyword>
<dbReference type="AlphaFoldDB" id="A0AAV4JNH0"/>
<dbReference type="InterPro" id="IPR011011">
    <property type="entry name" value="Znf_FYVE_PHD"/>
</dbReference>
<evidence type="ECO:0000256" key="4">
    <source>
        <dbReference type="PROSITE-ProRule" id="PRU00325"/>
    </source>
</evidence>
<gene>
    <name evidence="7" type="ORF">ElyMa_006972200</name>
</gene>
<evidence type="ECO:0000256" key="2">
    <source>
        <dbReference type="ARBA" id="ARBA00022771"/>
    </source>
</evidence>
<proteinExistence type="predicted"/>
<evidence type="ECO:0000256" key="3">
    <source>
        <dbReference type="ARBA" id="ARBA00022833"/>
    </source>
</evidence>
<comment type="caution">
    <text evidence="7">The sequence shown here is derived from an EMBL/GenBank/DDBJ whole genome shotgun (WGS) entry which is preliminary data.</text>
</comment>
<evidence type="ECO:0000313" key="8">
    <source>
        <dbReference type="Proteomes" id="UP000762676"/>
    </source>
</evidence>
<dbReference type="Pfam" id="PF21056">
    <property type="entry name" value="ZSWIM1-3_RNaseH-like"/>
    <property type="match status" value="1"/>
</dbReference>
<dbReference type="InterPro" id="IPR019786">
    <property type="entry name" value="Zinc_finger_PHD-type_CS"/>
</dbReference>
<evidence type="ECO:0000313" key="7">
    <source>
        <dbReference type="EMBL" id="GFS23243.1"/>
    </source>
</evidence>
<dbReference type="InterPro" id="IPR048325">
    <property type="entry name" value="ZSWIM3_N"/>
</dbReference>
<feature type="domain" description="PHD-type" evidence="5">
    <location>
        <begin position="954"/>
        <end position="1008"/>
    </location>
</feature>
<dbReference type="GO" id="GO:0008270">
    <property type="term" value="F:zinc ion binding"/>
    <property type="evidence" value="ECO:0007669"/>
    <property type="project" value="UniProtKB-KW"/>
</dbReference>
<keyword evidence="2 4" id="KW-0863">Zinc-finger</keyword>
<name>A0AAV4JNH0_9GAST</name>
<dbReference type="PANTHER" id="PTHR31569:SF4">
    <property type="entry name" value="SWIM-TYPE DOMAIN-CONTAINING PROTEIN"/>
    <property type="match status" value="1"/>
</dbReference>
<keyword evidence="8" id="KW-1185">Reference proteome</keyword>
<keyword evidence="1" id="KW-0479">Metal-binding</keyword>
<organism evidence="7 8">
    <name type="scientific">Elysia marginata</name>
    <dbReference type="NCBI Taxonomy" id="1093978"/>
    <lineage>
        <taxon>Eukaryota</taxon>
        <taxon>Metazoa</taxon>
        <taxon>Spiralia</taxon>
        <taxon>Lophotrochozoa</taxon>
        <taxon>Mollusca</taxon>
        <taxon>Gastropoda</taxon>
        <taxon>Heterobranchia</taxon>
        <taxon>Euthyneura</taxon>
        <taxon>Panpulmonata</taxon>
        <taxon>Sacoglossa</taxon>
        <taxon>Placobranchoidea</taxon>
        <taxon>Plakobranchidae</taxon>
        <taxon>Elysia</taxon>
    </lineage>
</organism>
<dbReference type="SUPFAM" id="SSF57903">
    <property type="entry name" value="FYVE/PHD zinc finger"/>
    <property type="match status" value="1"/>
</dbReference>
<dbReference type="PROSITE" id="PS01359">
    <property type="entry name" value="ZF_PHD_1"/>
    <property type="match status" value="1"/>
</dbReference>
<dbReference type="InterPro" id="IPR019787">
    <property type="entry name" value="Znf_PHD-finger"/>
</dbReference>
<dbReference type="InterPro" id="IPR048324">
    <property type="entry name" value="ZSWIM1-3_RNaseH-like"/>
</dbReference>
<dbReference type="PROSITE" id="PS50016">
    <property type="entry name" value="ZF_PHD_2"/>
    <property type="match status" value="1"/>
</dbReference>
<dbReference type="EMBL" id="BMAT01013935">
    <property type="protein sequence ID" value="GFS23243.1"/>
    <property type="molecule type" value="Genomic_DNA"/>
</dbReference>
<evidence type="ECO:0000256" key="1">
    <source>
        <dbReference type="ARBA" id="ARBA00022723"/>
    </source>
</evidence>
<dbReference type="InterPro" id="IPR007527">
    <property type="entry name" value="Znf_SWIM"/>
</dbReference>
<dbReference type="PANTHER" id="PTHR31569">
    <property type="entry name" value="SWIM-TYPE DOMAIN-CONTAINING PROTEIN"/>
    <property type="match status" value="1"/>
</dbReference>
<accession>A0AAV4JNH0</accession>
<reference evidence="7 8" key="1">
    <citation type="journal article" date="2021" name="Elife">
        <title>Chloroplast acquisition without the gene transfer in kleptoplastic sea slugs, Plakobranchus ocellatus.</title>
        <authorList>
            <person name="Maeda T."/>
            <person name="Takahashi S."/>
            <person name="Yoshida T."/>
            <person name="Shimamura S."/>
            <person name="Takaki Y."/>
            <person name="Nagai Y."/>
            <person name="Toyoda A."/>
            <person name="Suzuki Y."/>
            <person name="Arimoto A."/>
            <person name="Ishii H."/>
            <person name="Satoh N."/>
            <person name="Nishiyama T."/>
            <person name="Hasebe M."/>
            <person name="Maruyama T."/>
            <person name="Minagawa J."/>
            <person name="Obokata J."/>
            <person name="Shigenobu S."/>
        </authorList>
    </citation>
    <scope>NUCLEOTIDE SEQUENCE [LARGE SCALE GENOMIC DNA]</scope>
</reference>
<feature type="domain" description="SWIM-type" evidence="6">
    <location>
        <begin position="510"/>
        <end position="542"/>
    </location>
</feature>
<evidence type="ECO:0000259" key="6">
    <source>
        <dbReference type="PROSITE" id="PS50966"/>
    </source>
</evidence>
<dbReference type="Pfam" id="PF21599">
    <property type="entry name" value="ZSWIM3_N"/>
    <property type="match status" value="1"/>
</dbReference>
<dbReference type="Proteomes" id="UP000762676">
    <property type="component" value="Unassembled WGS sequence"/>
</dbReference>
<evidence type="ECO:0000259" key="5">
    <source>
        <dbReference type="PROSITE" id="PS50016"/>
    </source>
</evidence>